<dbReference type="AlphaFoldDB" id="A0A2T7NQT5"/>
<gene>
    <name evidence="3" type="ORF">C0Q70_16784</name>
</gene>
<dbReference type="Proteomes" id="UP000245119">
    <property type="component" value="Linkage Group LG10"/>
</dbReference>
<reference evidence="3 4" key="1">
    <citation type="submission" date="2018-04" db="EMBL/GenBank/DDBJ databases">
        <title>The genome of golden apple snail Pomacea canaliculata provides insight into stress tolerance and invasive adaptation.</title>
        <authorList>
            <person name="Liu C."/>
            <person name="Liu B."/>
            <person name="Ren Y."/>
            <person name="Zhang Y."/>
            <person name="Wang H."/>
            <person name="Li S."/>
            <person name="Jiang F."/>
            <person name="Yin L."/>
            <person name="Zhang G."/>
            <person name="Qian W."/>
            <person name="Fan W."/>
        </authorList>
    </citation>
    <scope>NUCLEOTIDE SEQUENCE [LARGE SCALE GENOMIC DNA]</scope>
    <source>
        <strain evidence="3">SZHN2017</strain>
        <tissue evidence="3">Muscle</tissue>
    </source>
</reference>
<dbReference type="PRINTS" id="PR00252">
    <property type="entry name" value="NRIONCHANNEL"/>
</dbReference>
<name>A0A2T7NQT5_POMCA</name>
<feature type="domain" description="Neurotransmitter-gated ion-channel ligand-binding" evidence="2">
    <location>
        <begin position="157"/>
        <end position="265"/>
    </location>
</feature>
<evidence type="ECO:0000259" key="2">
    <source>
        <dbReference type="Pfam" id="PF02931"/>
    </source>
</evidence>
<accession>A0A2T7NQT5</accession>
<dbReference type="GO" id="GO:0005230">
    <property type="term" value="F:extracellular ligand-gated monoatomic ion channel activity"/>
    <property type="evidence" value="ECO:0007669"/>
    <property type="project" value="InterPro"/>
</dbReference>
<dbReference type="InterPro" id="IPR006202">
    <property type="entry name" value="Neur_chan_lig-bd"/>
</dbReference>
<sequence>MDVTGSIRKKERSVGLTSATQLRPGKQRRMALVAFVVLAATVVAGSEASIRCKSNSSSRQPHRMFGNEAVIRHILEDYQKLGRPARGMEEVEVSLKAGLMSIDGLVEQDELFSFTAWLTFVWRDPRLTWGSGGEDGSAESHGPSSSSCQDDLNLEDVNVTSLILPQSAIWTPTILVSNSVTGFQDLASSDFEAGQVVIERDGLVTWIIGDRFDVRCSVNTHKFPFDEQVCFAEFTTDTVLYGHINLQLDTTTVNCSAYRPNAEVSFSVALLLSYVIFMSSISSTLPPNSLTVCLYSLYLAASPCCPPSPQPPTWPSSPATSTAVQVARVAWLTSVPVALAAPWRLRRPATSSGEKPPETNTVAMTSASVRRKSRDRSPACHVLSFLPQRVRARLRQCACQLSAGSTTARRSAPSSEGESEHFGFRRLAGRHGVHPFSLPGAAGHVTYAAMAAAGQAGG</sequence>
<comment type="caution">
    <text evidence="3">The sequence shown here is derived from an EMBL/GenBank/DDBJ whole genome shotgun (WGS) entry which is preliminary data.</text>
</comment>
<dbReference type="GO" id="GO:0016020">
    <property type="term" value="C:membrane"/>
    <property type="evidence" value="ECO:0007669"/>
    <property type="project" value="InterPro"/>
</dbReference>
<dbReference type="PANTHER" id="PTHR18945">
    <property type="entry name" value="NEUROTRANSMITTER GATED ION CHANNEL"/>
    <property type="match status" value="1"/>
</dbReference>
<proteinExistence type="predicted"/>
<dbReference type="Gene3D" id="2.70.170.10">
    <property type="entry name" value="Neurotransmitter-gated ion-channel ligand-binding domain"/>
    <property type="match status" value="1"/>
</dbReference>
<protein>
    <recommendedName>
        <fullName evidence="2">Neurotransmitter-gated ion-channel ligand-binding domain-containing protein</fullName>
    </recommendedName>
</protein>
<dbReference type="OrthoDB" id="6157158at2759"/>
<evidence type="ECO:0000313" key="3">
    <source>
        <dbReference type="EMBL" id="PVD23512.1"/>
    </source>
</evidence>
<feature type="domain" description="Neurotransmitter-gated ion-channel ligand-binding" evidence="2">
    <location>
        <begin position="68"/>
        <end position="133"/>
    </location>
</feature>
<organism evidence="3 4">
    <name type="scientific">Pomacea canaliculata</name>
    <name type="common">Golden apple snail</name>
    <dbReference type="NCBI Taxonomy" id="400727"/>
    <lineage>
        <taxon>Eukaryota</taxon>
        <taxon>Metazoa</taxon>
        <taxon>Spiralia</taxon>
        <taxon>Lophotrochozoa</taxon>
        <taxon>Mollusca</taxon>
        <taxon>Gastropoda</taxon>
        <taxon>Caenogastropoda</taxon>
        <taxon>Architaenioglossa</taxon>
        <taxon>Ampullarioidea</taxon>
        <taxon>Ampullariidae</taxon>
        <taxon>Pomacea</taxon>
    </lineage>
</organism>
<dbReference type="Pfam" id="PF02931">
    <property type="entry name" value="Neur_chan_LBD"/>
    <property type="match status" value="2"/>
</dbReference>
<feature type="region of interest" description="Disordered" evidence="1">
    <location>
        <begin position="347"/>
        <end position="373"/>
    </location>
</feature>
<dbReference type="CDD" id="cd18989">
    <property type="entry name" value="LGIC_ECD_cation"/>
    <property type="match status" value="1"/>
</dbReference>
<dbReference type="SUPFAM" id="SSF63712">
    <property type="entry name" value="Nicotinic receptor ligand binding domain-like"/>
    <property type="match status" value="1"/>
</dbReference>
<evidence type="ECO:0000256" key="1">
    <source>
        <dbReference type="SAM" id="MobiDB-lite"/>
    </source>
</evidence>
<evidence type="ECO:0000313" key="4">
    <source>
        <dbReference type="Proteomes" id="UP000245119"/>
    </source>
</evidence>
<feature type="compositionally biased region" description="Polar residues" evidence="1">
    <location>
        <begin position="350"/>
        <end position="368"/>
    </location>
</feature>
<dbReference type="InterPro" id="IPR036734">
    <property type="entry name" value="Neur_chan_lig-bd_sf"/>
</dbReference>
<dbReference type="EMBL" id="PZQS01000010">
    <property type="protein sequence ID" value="PVD23512.1"/>
    <property type="molecule type" value="Genomic_DNA"/>
</dbReference>
<dbReference type="InterPro" id="IPR006201">
    <property type="entry name" value="Neur_channel"/>
</dbReference>
<dbReference type="GO" id="GO:0004888">
    <property type="term" value="F:transmembrane signaling receptor activity"/>
    <property type="evidence" value="ECO:0007669"/>
    <property type="project" value="InterPro"/>
</dbReference>
<keyword evidence="4" id="KW-1185">Reference proteome</keyword>